<sequence>MAKLRSVLLYVAEGDIKLREGTAIEGFAAGMEQLPKLFTLGPMNKVCSYCGALHFAGESELCCFGGRVKLPSIGMPKFLRQLYTGEYPYSKCFLQNIRNLNSFFAMASLSANQQLLAHGMQIYKIPGEMCVNVSALYERGSNPSFANYYHYDTQEATDVRVATERGRHLNRGLLMQTDRTLRSHNTFCQMYLRFHGAYEEERDRLQLQGTREEPKMRMRIVQDAGIVENRPAYTPRTIERGRTRKTDRPHWLWRARRLAQQFAVYNHVCIEAARLDYISRNCERMRSDEGEDLFRKVTDDSLAKDNLKFGKVIVLPGTYPGIPRNLQRCFEDSIAMVGEEIFGAVVGFAYNTKFQKRGLQHVHLLLCVDRAKQVWAPEDIDRVIEAYIPPLPQRDDEDREGKLELRRLVLRHMIRHSCANSNLPCQSGKGFCTKGFPKSYNECTYVAANGYAQLNRGY</sequence>
<evidence type="ECO:0000259" key="1">
    <source>
        <dbReference type="Pfam" id="PF14214"/>
    </source>
</evidence>
<evidence type="ECO:0000313" key="3">
    <source>
        <dbReference type="WBParaSite" id="ALUE_0001601101-mRNA-1"/>
    </source>
</evidence>
<organism evidence="2 3">
    <name type="scientific">Ascaris lumbricoides</name>
    <name type="common">Giant roundworm</name>
    <dbReference type="NCBI Taxonomy" id="6252"/>
    <lineage>
        <taxon>Eukaryota</taxon>
        <taxon>Metazoa</taxon>
        <taxon>Ecdysozoa</taxon>
        <taxon>Nematoda</taxon>
        <taxon>Chromadorea</taxon>
        <taxon>Rhabditida</taxon>
        <taxon>Spirurina</taxon>
        <taxon>Ascaridomorpha</taxon>
        <taxon>Ascaridoidea</taxon>
        <taxon>Ascarididae</taxon>
        <taxon>Ascaris</taxon>
    </lineage>
</organism>
<evidence type="ECO:0000313" key="2">
    <source>
        <dbReference type="Proteomes" id="UP000036681"/>
    </source>
</evidence>
<protein>
    <submittedName>
        <fullName evidence="3">Helitron_like_N domain-containing protein</fullName>
    </submittedName>
</protein>
<dbReference type="InterPro" id="IPR025476">
    <property type="entry name" value="Helitron_helicase-like"/>
</dbReference>
<dbReference type="AlphaFoldDB" id="A0A0M3IDC5"/>
<proteinExistence type="predicted"/>
<dbReference type="PANTHER" id="PTHR45786">
    <property type="entry name" value="DNA BINDING PROTEIN-LIKE"/>
    <property type="match status" value="1"/>
</dbReference>
<name>A0A0M3IDC5_ASCLU</name>
<feature type="domain" description="Helitron helicase-like" evidence="1">
    <location>
        <begin position="243"/>
        <end position="338"/>
    </location>
</feature>
<dbReference type="Pfam" id="PF14214">
    <property type="entry name" value="Helitron_like_N"/>
    <property type="match status" value="1"/>
</dbReference>
<dbReference type="WBParaSite" id="ALUE_0001601101-mRNA-1">
    <property type="protein sequence ID" value="ALUE_0001601101-mRNA-1"/>
    <property type="gene ID" value="ALUE_0001601101"/>
</dbReference>
<reference evidence="3" key="1">
    <citation type="submission" date="2017-02" db="UniProtKB">
        <authorList>
            <consortium name="WormBaseParasite"/>
        </authorList>
    </citation>
    <scope>IDENTIFICATION</scope>
</reference>
<accession>A0A0M3IDC5</accession>
<dbReference type="PANTHER" id="PTHR45786:SF74">
    <property type="entry name" value="ATP-DEPENDENT DNA HELICASE"/>
    <property type="match status" value="1"/>
</dbReference>
<keyword evidence="2" id="KW-1185">Reference proteome</keyword>
<dbReference type="Proteomes" id="UP000036681">
    <property type="component" value="Unplaced"/>
</dbReference>